<accession>A0A097R368</accession>
<organism evidence="1 2">
    <name type="scientific">Hafnia alvei FB1</name>
    <dbReference type="NCBI Taxonomy" id="1453496"/>
    <lineage>
        <taxon>Bacteria</taxon>
        <taxon>Pseudomonadati</taxon>
        <taxon>Pseudomonadota</taxon>
        <taxon>Gammaproteobacteria</taxon>
        <taxon>Enterobacterales</taxon>
        <taxon>Hafniaceae</taxon>
        <taxon>Hafnia</taxon>
    </lineage>
</organism>
<dbReference type="RefSeq" id="WP_025797116.1">
    <property type="nucleotide sequence ID" value="NZ_CP009706.1"/>
</dbReference>
<dbReference type="AlphaFoldDB" id="A0A097R368"/>
<protein>
    <recommendedName>
        <fullName evidence="3">DUF2164 domain-containing protein</fullName>
    </recommendedName>
</protein>
<dbReference type="OrthoDB" id="6629495at2"/>
<dbReference type="HOGENOM" id="CLU_157964_2_1_6"/>
<dbReference type="InterPro" id="IPR018680">
    <property type="entry name" value="DUF2164"/>
</dbReference>
<dbReference type="KEGG" id="hav:AT03_12755"/>
<keyword evidence="2" id="KW-1185">Reference proteome</keyword>
<gene>
    <name evidence="1" type="ORF">AT03_12755</name>
</gene>
<evidence type="ECO:0000313" key="1">
    <source>
        <dbReference type="EMBL" id="AIU73171.1"/>
    </source>
</evidence>
<dbReference type="PATRIC" id="fig|1453496.5.peg.2594"/>
<dbReference type="Pfam" id="PF09932">
    <property type="entry name" value="DUF2164"/>
    <property type="match status" value="1"/>
</dbReference>
<dbReference type="Proteomes" id="UP000029986">
    <property type="component" value="Chromosome"/>
</dbReference>
<evidence type="ECO:0008006" key="3">
    <source>
        <dbReference type="Google" id="ProtNLM"/>
    </source>
</evidence>
<sequence length="81" mass="9401">MSDITFSREQTSQMVHKLQKYLQAELDVEIGDFDAEFLLDFFAKELGAHFYNQGMADALRVVEEKTEDLVDTLTWLQKPVD</sequence>
<reference evidence="1 2" key="1">
    <citation type="journal article" date="2014" name="Gut Pathog.">
        <title>Gene clusters of Hafnia alvei strain FB1 important in survival and pathogenesis: a draft genome perspective.</title>
        <authorList>
            <person name="Tan J.Y."/>
            <person name="Yin W.F."/>
            <person name="Chan K.G."/>
        </authorList>
    </citation>
    <scope>NUCLEOTIDE SEQUENCE [LARGE SCALE GENOMIC DNA]</scope>
    <source>
        <strain evidence="1 2">FB1</strain>
    </source>
</reference>
<dbReference type="EMBL" id="CP009706">
    <property type="protein sequence ID" value="AIU73171.1"/>
    <property type="molecule type" value="Genomic_DNA"/>
</dbReference>
<dbReference type="eggNOG" id="COG5460">
    <property type="taxonomic scope" value="Bacteria"/>
</dbReference>
<proteinExistence type="predicted"/>
<evidence type="ECO:0000313" key="2">
    <source>
        <dbReference type="Proteomes" id="UP000029986"/>
    </source>
</evidence>
<name>A0A097R368_HAFAL</name>